<dbReference type="SUPFAM" id="SSF56645">
    <property type="entry name" value="Acyl-CoA dehydrogenase NM domain-like"/>
    <property type="match status" value="1"/>
</dbReference>
<dbReference type="Pfam" id="PF08028">
    <property type="entry name" value="Acyl-CoA_dh_2"/>
    <property type="match status" value="1"/>
</dbReference>
<organism evidence="4 5">
    <name type="scientific">Noviherbaspirillum humi</name>
    <dbReference type="NCBI Taxonomy" id="1688639"/>
    <lineage>
        <taxon>Bacteria</taxon>
        <taxon>Pseudomonadati</taxon>
        <taxon>Pseudomonadota</taxon>
        <taxon>Betaproteobacteria</taxon>
        <taxon>Burkholderiales</taxon>
        <taxon>Oxalobacteraceae</taxon>
        <taxon>Noviherbaspirillum</taxon>
    </lineage>
</organism>
<feature type="domain" description="Acyl-CoA dehydrogenase C-terminal" evidence="3">
    <location>
        <begin position="264"/>
        <end position="400"/>
    </location>
</feature>
<evidence type="ECO:0000259" key="2">
    <source>
        <dbReference type="Pfam" id="PF02771"/>
    </source>
</evidence>
<name>A0A239LN63_9BURK</name>
<dbReference type="InterPro" id="IPR013107">
    <property type="entry name" value="Acyl-CoA_DH_C"/>
</dbReference>
<reference evidence="4 5" key="1">
    <citation type="submission" date="2017-06" db="EMBL/GenBank/DDBJ databases">
        <authorList>
            <person name="Kim H.J."/>
            <person name="Triplett B.A."/>
        </authorList>
    </citation>
    <scope>NUCLEOTIDE SEQUENCE [LARGE SCALE GENOMIC DNA]</scope>
    <source>
        <strain evidence="4 5">U15</strain>
    </source>
</reference>
<gene>
    <name evidence="4" type="ORF">SAMN06265795_12425</name>
</gene>
<dbReference type="Proteomes" id="UP000198284">
    <property type="component" value="Unassembled WGS sequence"/>
</dbReference>
<dbReference type="AlphaFoldDB" id="A0A239LN63"/>
<dbReference type="RefSeq" id="WP_089401524.1">
    <property type="nucleotide sequence ID" value="NZ_FZOT01000024.1"/>
</dbReference>
<dbReference type="PIRSF" id="PIRSF016578">
    <property type="entry name" value="HsaA"/>
    <property type="match status" value="1"/>
</dbReference>
<dbReference type="EMBL" id="FZOT01000024">
    <property type="protein sequence ID" value="SNT31109.1"/>
    <property type="molecule type" value="Genomic_DNA"/>
</dbReference>
<dbReference type="PANTHER" id="PTHR43884:SF12">
    <property type="entry name" value="ISOVALERYL-COA DEHYDROGENASE, MITOCHONDRIAL-RELATED"/>
    <property type="match status" value="1"/>
</dbReference>
<dbReference type="InterPro" id="IPR036250">
    <property type="entry name" value="AcylCo_DH-like_C"/>
</dbReference>
<sequence>MNDRARFTYGDLGLRDAIGRSSPVADAPSIDQLIDNARELVPRLKERAQRTEAERRVSDQTSREFRDAGFYKLMQPARFGGYEYGFTAFIDIISELGRGCTSSSWSCSLGAVHQWLVGTFPLQAQEDVWNANPDAIVCVSYAPSVKAARTDGGYLIEGKWHWASNIDNSQWALVGVMFPPDDEHPAPYPGFLLAPREDWEIDDTWFVAGQAGTGSKTVAIDKPTFVPEHRKITFAELSSNAPPGSLVNLNPLYRIPFLSAVPVCLVSPLLGTAQGAIDEFIAMAGSRVTRGAVAGGGAQLCDFFPVQSRLAEATASLDAARLLIYRDTAEVEAMAACGQKISVEHRIRNRRDHAFAAKLSREAIDALFTCVGGAGLALSQPLQRMWRDGNAISKHISLNWDAVSSMCGQHLLGLEPKGQY</sequence>
<keyword evidence="5" id="KW-1185">Reference proteome</keyword>
<dbReference type="Gene3D" id="1.20.140.10">
    <property type="entry name" value="Butyryl-CoA Dehydrogenase, subunit A, domain 3"/>
    <property type="match status" value="1"/>
</dbReference>
<keyword evidence="1" id="KW-0560">Oxidoreductase</keyword>
<proteinExistence type="predicted"/>
<dbReference type="InterPro" id="IPR037069">
    <property type="entry name" value="AcylCoA_DH/ox_N_sf"/>
</dbReference>
<dbReference type="GO" id="GO:0003995">
    <property type="term" value="F:acyl-CoA dehydrogenase activity"/>
    <property type="evidence" value="ECO:0007669"/>
    <property type="project" value="TreeGrafter"/>
</dbReference>
<evidence type="ECO:0000256" key="1">
    <source>
        <dbReference type="ARBA" id="ARBA00023002"/>
    </source>
</evidence>
<dbReference type="InterPro" id="IPR009100">
    <property type="entry name" value="AcylCoA_DH/oxidase_NM_dom_sf"/>
</dbReference>
<dbReference type="SUPFAM" id="SSF47203">
    <property type="entry name" value="Acyl-CoA dehydrogenase C-terminal domain-like"/>
    <property type="match status" value="1"/>
</dbReference>
<evidence type="ECO:0000313" key="4">
    <source>
        <dbReference type="EMBL" id="SNT31109.1"/>
    </source>
</evidence>
<feature type="domain" description="Acyl-CoA dehydrogenase/oxidase N-terminal" evidence="2">
    <location>
        <begin position="32"/>
        <end position="110"/>
    </location>
</feature>
<dbReference type="Gene3D" id="1.10.540.10">
    <property type="entry name" value="Acyl-CoA dehydrogenase/oxidase, N-terminal domain"/>
    <property type="match status" value="1"/>
</dbReference>
<dbReference type="PANTHER" id="PTHR43884">
    <property type="entry name" value="ACYL-COA DEHYDROGENASE"/>
    <property type="match status" value="1"/>
</dbReference>
<dbReference type="InterPro" id="IPR046373">
    <property type="entry name" value="Acyl-CoA_Oxase/DH_mid-dom_sf"/>
</dbReference>
<dbReference type="GO" id="GO:0050660">
    <property type="term" value="F:flavin adenine dinucleotide binding"/>
    <property type="evidence" value="ECO:0007669"/>
    <property type="project" value="InterPro"/>
</dbReference>
<evidence type="ECO:0000313" key="5">
    <source>
        <dbReference type="Proteomes" id="UP000198284"/>
    </source>
</evidence>
<dbReference type="Pfam" id="PF02771">
    <property type="entry name" value="Acyl-CoA_dh_N"/>
    <property type="match status" value="1"/>
</dbReference>
<dbReference type="Gene3D" id="2.40.110.10">
    <property type="entry name" value="Butyryl-CoA Dehydrogenase, subunit A, domain 2"/>
    <property type="match status" value="1"/>
</dbReference>
<dbReference type="InterPro" id="IPR013786">
    <property type="entry name" value="AcylCoA_DH/ox_N"/>
</dbReference>
<evidence type="ECO:0000259" key="3">
    <source>
        <dbReference type="Pfam" id="PF08028"/>
    </source>
</evidence>
<protein>
    <submittedName>
        <fullName evidence="4">Acyl-CoA dehydrogenase</fullName>
    </submittedName>
</protein>
<accession>A0A239LN63</accession>
<dbReference type="OrthoDB" id="7316074at2"/>